<keyword evidence="2" id="KW-1185">Reference proteome</keyword>
<organism evidence="1 2">
    <name type="scientific">Thermomonospora umbrina</name>
    <dbReference type="NCBI Taxonomy" id="111806"/>
    <lineage>
        <taxon>Bacteria</taxon>
        <taxon>Bacillati</taxon>
        <taxon>Actinomycetota</taxon>
        <taxon>Actinomycetes</taxon>
        <taxon>Streptosporangiales</taxon>
        <taxon>Thermomonosporaceae</taxon>
        <taxon>Thermomonospora</taxon>
    </lineage>
</organism>
<accession>A0A3D9SX15</accession>
<name>A0A3D9SX15_9ACTN</name>
<dbReference type="RefSeq" id="WP_116025639.1">
    <property type="nucleotide sequence ID" value="NZ_QTTT01000001.1"/>
</dbReference>
<proteinExistence type="predicted"/>
<comment type="caution">
    <text evidence="1">The sequence shown here is derived from an EMBL/GenBank/DDBJ whole genome shotgun (WGS) entry which is preliminary data.</text>
</comment>
<gene>
    <name evidence="1" type="ORF">DFJ69_6030</name>
</gene>
<reference evidence="1 2" key="1">
    <citation type="submission" date="2018-08" db="EMBL/GenBank/DDBJ databases">
        <title>Sequencing the genomes of 1000 actinobacteria strains.</title>
        <authorList>
            <person name="Klenk H.-P."/>
        </authorList>
    </citation>
    <scope>NUCLEOTIDE SEQUENCE [LARGE SCALE GENOMIC DNA]</scope>
    <source>
        <strain evidence="1 2">DSM 43927</strain>
    </source>
</reference>
<protein>
    <recommendedName>
        <fullName evidence="3">Excisionase family DNA binding protein</fullName>
    </recommendedName>
</protein>
<sequence length="142" mass="14972">MTADDHEPPKRDLTRDPDVLTADELANKWGLGAPAIRKMAQAGTIPALRTAAGGSGRWLFHYPACIAALATASPTPPSEPLGRGLQIAETADEVTEVRMLLADDTTVVLGKLPNRQDADRFVEALSSAVQIGVISDQNDTAG</sequence>
<dbReference type="EMBL" id="QTTT01000001">
    <property type="protein sequence ID" value="REF00487.1"/>
    <property type="molecule type" value="Genomic_DNA"/>
</dbReference>
<dbReference type="AlphaFoldDB" id="A0A3D9SX15"/>
<evidence type="ECO:0000313" key="1">
    <source>
        <dbReference type="EMBL" id="REF00487.1"/>
    </source>
</evidence>
<dbReference type="Proteomes" id="UP000256661">
    <property type="component" value="Unassembled WGS sequence"/>
</dbReference>
<evidence type="ECO:0000313" key="2">
    <source>
        <dbReference type="Proteomes" id="UP000256661"/>
    </source>
</evidence>
<evidence type="ECO:0008006" key="3">
    <source>
        <dbReference type="Google" id="ProtNLM"/>
    </source>
</evidence>
<dbReference type="OrthoDB" id="9800023at2"/>